<protein>
    <submittedName>
        <fullName evidence="2">Unnamed protein product</fullName>
    </submittedName>
</protein>
<dbReference type="Proteomes" id="UP001165083">
    <property type="component" value="Unassembled WGS sequence"/>
</dbReference>
<dbReference type="AlphaFoldDB" id="A0A9W6U0T2"/>
<dbReference type="EMBL" id="BSXW01000455">
    <property type="protein sequence ID" value="GMF22917.1"/>
    <property type="molecule type" value="Genomic_DNA"/>
</dbReference>
<organism evidence="2 3">
    <name type="scientific">Phytophthora lilii</name>
    <dbReference type="NCBI Taxonomy" id="2077276"/>
    <lineage>
        <taxon>Eukaryota</taxon>
        <taxon>Sar</taxon>
        <taxon>Stramenopiles</taxon>
        <taxon>Oomycota</taxon>
        <taxon>Peronosporomycetes</taxon>
        <taxon>Peronosporales</taxon>
        <taxon>Peronosporaceae</taxon>
        <taxon>Phytophthora</taxon>
    </lineage>
</organism>
<accession>A0A9W6U0T2</accession>
<evidence type="ECO:0000256" key="1">
    <source>
        <dbReference type="SAM" id="MobiDB-lite"/>
    </source>
</evidence>
<keyword evidence="3" id="KW-1185">Reference proteome</keyword>
<reference evidence="2" key="1">
    <citation type="submission" date="2023-04" db="EMBL/GenBank/DDBJ databases">
        <title>Phytophthora lilii NBRC 32176.</title>
        <authorList>
            <person name="Ichikawa N."/>
            <person name="Sato H."/>
            <person name="Tonouchi N."/>
        </authorList>
    </citation>
    <scope>NUCLEOTIDE SEQUENCE</scope>
    <source>
        <strain evidence="2">NBRC 32176</strain>
    </source>
</reference>
<evidence type="ECO:0000313" key="3">
    <source>
        <dbReference type="Proteomes" id="UP001165083"/>
    </source>
</evidence>
<name>A0A9W6U0T2_9STRA</name>
<gene>
    <name evidence="2" type="ORF">Plil01_000919700</name>
</gene>
<evidence type="ECO:0000313" key="2">
    <source>
        <dbReference type="EMBL" id="GMF22917.1"/>
    </source>
</evidence>
<proteinExistence type="predicted"/>
<sequence>MTVSSSLYIFPVRSKPVLFKTTKSKHGDVCSKGYHESSAAPTIATRSTKNSEKQELLGSDATGNWLDDLLGSSTDSGSNGDLPNSLDDLLGSAQDLEGKLDQNIEYLKKMDGSIFDPVDPKEDEARAEKAHHLARHATRNFKKRMRKICFRRASRRRITVCQLIVSFEDIKEYEGMTCTE</sequence>
<comment type="caution">
    <text evidence="2">The sequence shown here is derived from an EMBL/GenBank/DDBJ whole genome shotgun (WGS) entry which is preliminary data.</text>
</comment>
<feature type="region of interest" description="Disordered" evidence="1">
    <location>
        <begin position="32"/>
        <end position="54"/>
    </location>
</feature>